<dbReference type="SUPFAM" id="SSF103473">
    <property type="entry name" value="MFS general substrate transporter"/>
    <property type="match status" value="1"/>
</dbReference>
<feature type="transmembrane region" description="Helical" evidence="5">
    <location>
        <begin position="141"/>
        <end position="165"/>
    </location>
</feature>
<feature type="transmembrane region" description="Helical" evidence="5">
    <location>
        <begin position="108"/>
        <end position="129"/>
    </location>
</feature>
<evidence type="ECO:0000256" key="2">
    <source>
        <dbReference type="ARBA" id="ARBA00022989"/>
    </source>
</evidence>
<evidence type="ECO:0000256" key="5">
    <source>
        <dbReference type="SAM" id="Phobius"/>
    </source>
</evidence>
<dbReference type="InterPro" id="IPR036259">
    <property type="entry name" value="MFS_trans_sf"/>
</dbReference>
<dbReference type="PROSITE" id="PS50850">
    <property type="entry name" value="MFS"/>
    <property type="match status" value="1"/>
</dbReference>
<dbReference type="Proteomes" id="UP000326780">
    <property type="component" value="Chromosome"/>
</dbReference>
<dbReference type="CDD" id="cd06174">
    <property type="entry name" value="MFS"/>
    <property type="match status" value="1"/>
</dbReference>
<feature type="transmembrane region" description="Helical" evidence="5">
    <location>
        <begin position="292"/>
        <end position="311"/>
    </location>
</feature>
<keyword evidence="3 5" id="KW-0472">Membrane</keyword>
<name>A0A5Q0M4L3_VARPD</name>
<dbReference type="GO" id="GO:0022857">
    <property type="term" value="F:transmembrane transporter activity"/>
    <property type="evidence" value="ECO:0007669"/>
    <property type="project" value="InterPro"/>
</dbReference>
<dbReference type="PANTHER" id="PTHR23521">
    <property type="entry name" value="TRANSPORTER MFS SUPERFAMILY"/>
    <property type="match status" value="1"/>
</dbReference>
<accession>A0A5Q0M4L3</accession>
<gene>
    <name evidence="7" type="ORF">GFK26_13840</name>
</gene>
<organism evidence="7 8">
    <name type="scientific">Variovorax paradoxus</name>
    <dbReference type="NCBI Taxonomy" id="34073"/>
    <lineage>
        <taxon>Bacteria</taxon>
        <taxon>Pseudomonadati</taxon>
        <taxon>Pseudomonadota</taxon>
        <taxon>Betaproteobacteria</taxon>
        <taxon>Burkholderiales</taxon>
        <taxon>Comamonadaceae</taxon>
        <taxon>Variovorax</taxon>
    </lineage>
</organism>
<dbReference type="Pfam" id="PF07690">
    <property type="entry name" value="MFS_1"/>
    <property type="match status" value="1"/>
</dbReference>
<dbReference type="EMBL" id="CP045644">
    <property type="protein sequence ID" value="QFZ83757.1"/>
    <property type="molecule type" value="Genomic_DNA"/>
</dbReference>
<dbReference type="InterPro" id="IPR011701">
    <property type="entry name" value="MFS"/>
</dbReference>
<keyword evidence="2 5" id="KW-1133">Transmembrane helix</keyword>
<dbReference type="AlphaFoldDB" id="A0A5Q0M4L3"/>
<feature type="transmembrane region" description="Helical" evidence="5">
    <location>
        <begin position="257"/>
        <end position="280"/>
    </location>
</feature>
<protein>
    <submittedName>
        <fullName evidence="7">MFS transporter</fullName>
    </submittedName>
</protein>
<evidence type="ECO:0000256" key="3">
    <source>
        <dbReference type="ARBA" id="ARBA00023136"/>
    </source>
</evidence>
<dbReference type="PANTHER" id="PTHR23521:SF3">
    <property type="entry name" value="MFS TRANSPORTER"/>
    <property type="match status" value="1"/>
</dbReference>
<feature type="domain" description="Major facilitator superfamily (MFS) profile" evidence="6">
    <location>
        <begin position="16"/>
        <end position="416"/>
    </location>
</feature>
<feature type="transmembrane region" description="Helical" evidence="5">
    <location>
        <begin position="171"/>
        <end position="191"/>
    </location>
</feature>
<reference evidence="7 8" key="1">
    <citation type="submission" date="2019-10" db="EMBL/GenBank/DDBJ databases">
        <title>Complete genome sequence of Variovorax paradoxus 5C-2.</title>
        <authorList>
            <person name="Gogoleva N.E."/>
            <person name="Balkin A.S."/>
        </authorList>
    </citation>
    <scope>NUCLEOTIDE SEQUENCE [LARGE SCALE GENOMIC DNA]</scope>
    <source>
        <strain evidence="7 8">5C-2</strain>
    </source>
</reference>
<keyword evidence="1 5" id="KW-0812">Transmembrane</keyword>
<feature type="transmembrane region" description="Helical" evidence="5">
    <location>
        <begin position="82"/>
        <end position="102"/>
    </location>
</feature>
<feature type="transmembrane region" description="Helical" evidence="5">
    <location>
        <begin position="317"/>
        <end position="341"/>
    </location>
</feature>
<dbReference type="GO" id="GO:0005886">
    <property type="term" value="C:plasma membrane"/>
    <property type="evidence" value="ECO:0007669"/>
    <property type="project" value="TreeGrafter"/>
</dbReference>
<feature type="transmembrane region" description="Helical" evidence="5">
    <location>
        <begin position="387"/>
        <end position="409"/>
    </location>
</feature>
<evidence type="ECO:0000313" key="7">
    <source>
        <dbReference type="EMBL" id="QFZ83757.1"/>
    </source>
</evidence>
<dbReference type="InterPro" id="IPR020846">
    <property type="entry name" value="MFS_dom"/>
</dbReference>
<feature type="region of interest" description="Disordered" evidence="4">
    <location>
        <begin position="419"/>
        <end position="440"/>
    </location>
</feature>
<feature type="transmembrane region" description="Helical" evidence="5">
    <location>
        <begin position="353"/>
        <end position="375"/>
    </location>
</feature>
<feature type="transmembrane region" description="Helical" evidence="5">
    <location>
        <begin position="16"/>
        <end position="37"/>
    </location>
</feature>
<feature type="compositionally biased region" description="Basic and acidic residues" evidence="4">
    <location>
        <begin position="420"/>
        <end position="434"/>
    </location>
</feature>
<evidence type="ECO:0000259" key="6">
    <source>
        <dbReference type="PROSITE" id="PS50850"/>
    </source>
</evidence>
<sequence>MHCADTPTPAPPQRGWLALLCTSRLLQGMIVTAYSGVLPFMMADWQMTAAQAGSIQSAWHVGYMSSLFAVGLLADRYGPHRIFVVGGAIGAVAALAFALFAHDHRSALLLYGLAGLCAGASYTPGLQLLSLNAGPAVRGRAMGLFLGAASMGYALSLAVVAGFSVVAHWRLGLLVAAGCTVAGVLLSVLALRRMQPPVSPAVGAPREGVLQALNATVRDRPAMAGNWAYTFHCWELMALWAWLPAYLMASSRGGASAWPAAGIALAAFAHLVSVFGSVVGGAASDRLGRARVMMIATLASLSLSFTFGWMWTWPLWALAAMAALYNLLAIADSSVYSTALADVVAPHRLGVAFSVRSVMGFGAGALSPWVFGLALDWGQAQFGFGSTYAWVAAWSSVGLGALLGPWMIVRFARLSAAVPHRPDSPASRRTDRFAGRGAGR</sequence>
<proteinExistence type="predicted"/>
<evidence type="ECO:0000256" key="1">
    <source>
        <dbReference type="ARBA" id="ARBA00022692"/>
    </source>
</evidence>
<feature type="transmembrane region" description="Helical" evidence="5">
    <location>
        <begin position="227"/>
        <end position="245"/>
    </location>
</feature>
<evidence type="ECO:0000313" key="8">
    <source>
        <dbReference type="Proteomes" id="UP000326780"/>
    </source>
</evidence>
<dbReference type="Gene3D" id="1.20.1250.20">
    <property type="entry name" value="MFS general substrate transporter like domains"/>
    <property type="match status" value="1"/>
</dbReference>
<dbReference type="RefSeq" id="WP_153282445.1">
    <property type="nucleotide sequence ID" value="NZ_CP045644.1"/>
</dbReference>
<evidence type="ECO:0000256" key="4">
    <source>
        <dbReference type="SAM" id="MobiDB-lite"/>
    </source>
</evidence>